<proteinExistence type="predicted"/>
<comment type="caution">
    <text evidence="1">The sequence shown here is derived from an EMBL/GenBank/DDBJ whole genome shotgun (WGS) entry which is preliminary data.</text>
</comment>
<accession>A0A5J4WB32</accession>
<evidence type="ECO:0000313" key="2">
    <source>
        <dbReference type="Proteomes" id="UP000324800"/>
    </source>
</evidence>
<protein>
    <submittedName>
        <fullName evidence="1">Uncharacterized protein</fullName>
    </submittedName>
</protein>
<name>A0A5J4WB32_9EUKA</name>
<gene>
    <name evidence="1" type="ORF">EZS28_012732</name>
</gene>
<dbReference type="Proteomes" id="UP000324800">
    <property type="component" value="Unassembled WGS sequence"/>
</dbReference>
<organism evidence="1 2">
    <name type="scientific">Streblomastix strix</name>
    <dbReference type="NCBI Taxonomy" id="222440"/>
    <lineage>
        <taxon>Eukaryota</taxon>
        <taxon>Metamonada</taxon>
        <taxon>Preaxostyla</taxon>
        <taxon>Oxymonadida</taxon>
        <taxon>Streblomastigidae</taxon>
        <taxon>Streblomastix</taxon>
    </lineage>
</organism>
<sequence>MVEWLMVGTYRGRSMTQDTRVTQDTWIFSIDSPRFQRIIFNGLLQLDPLSIAIDPLYLSFINISQWNKIYIHRQFIPLISIAIDPLQLGLISHHHVNSYRKPYTYTNSVGDNEVAILKQSQLNQ</sequence>
<evidence type="ECO:0000313" key="1">
    <source>
        <dbReference type="EMBL" id="KAA6391742.1"/>
    </source>
</evidence>
<dbReference type="EMBL" id="SNRW01002775">
    <property type="protein sequence ID" value="KAA6391742.1"/>
    <property type="molecule type" value="Genomic_DNA"/>
</dbReference>
<reference evidence="1 2" key="1">
    <citation type="submission" date="2019-03" db="EMBL/GenBank/DDBJ databases">
        <title>Single cell metagenomics reveals metabolic interactions within the superorganism composed of flagellate Streblomastix strix and complex community of Bacteroidetes bacteria on its surface.</title>
        <authorList>
            <person name="Treitli S.C."/>
            <person name="Kolisko M."/>
            <person name="Husnik F."/>
            <person name="Keeling P."/>
            <person name="Hampl V."/>
        </authorList>
    </citation>
    <scope>NUCLEOTIDE SEQUENCE [LARGE SCALE GENOMIC DNA]</scope>
    <source>
        <strain evidence="1">ST1C</strain>
    </source>
</reference>
<dbReference type="AlphaFoldDB" id="A0A5J4WB32"/>